<dbReference type="Proteomes" id="UP001230156">
    <property type="component" value="Unassembled WGS sequence"/>
</dbReference>
<protein>
    <submittedName>
        <fullName evidence="7">(2Fe-2S)-binding protein</fullName>
    </submittedName>
</protein>
<dbReference type="SUPFAM" id="SSF47741">
    <property type="entry name" value="CO dehydrogenase ISP C-domain like"/>
    <property type="match status" value="1"/>
</dbReference>
<dbReference type="InterPro" id="IPR051452">
    <property type="entry name" value="Diverse_Oxidoreductases"/>
</dbReference>
<evidence type="ECO:0000259" key="6">
    <source>
        <dbReference type="PROSITE" id="PS51085"/>
    </source>
</evidence>
<evidence type="ECO:0000256" key="5">
    <source>
        <dbReference type="ARBA" id="ARBA00023014"/>
    </source>
</evidence>
<feature type="domain" description="2Fe-2S ferredoxin-type" evidence="6">
    <location>
        <begin position="1"/>
        <end position="76"/>
    </location>
</feature>
<dbReference type="PROSITE" id="PS51085">
    <property type="entry name" value="2FE2S_FER_2"/>
    <property type="match status" value="1"/>
</dbReference>
<keyword evidence="1" id="KW-0001">2Fe-2S</keyword>
<keyword evidence="8" id="KW-1185">Reference proteome</keyword>
<dbReference type="Gene3D" id="1.10.150.120">
    <property type="entry name" value="[2Fe-2S]-binding domain"/>
    <property type="match status" value="1"/>
</dbReference>
<dbReference type="CDD" id="cd00207">
    <property type="entry name" value="fer2"/>
    <property type="match status" value="1"/>
</dbReference>
<keyword evidence="4" id="KW-0408">Iron</keyword>
<dbReference type="InterPro" id="IPR036010">
    <property type="entry name" value="2Fe-2S_ferredoxin-like_sf"/>
</dbReference>
<dbReference type="RefSeq" id="WP_379954548.1">
    <property type="nucleotide sequence ID" value="NZ_JAUYVI010000002.1"/>
</dbReference>
<dbReference type="PANTHER" id="PTHR44379">
    <property type="entry name" value="OXIDOREDUCTASE WITH IRON-SULFUR SUBUNIT"/>
    <property type="match status" value="1"/>
</dbReference>
<dbReference type="SUPFAM" id="SSF54292">
    <property type="entry name" value="2Fe-2S ferredoxin-like"/>
    <property type="match status" value="1"/>
</dbReference>
<dbReference type="InterPro" id="IPR002888">
    <property type="entry name" value="2Fe-2S-bd"/>
</dbReference>
<gene>
    <name evidence="7" type="ORF">Q8A70_05685</name>
</gene>
<reference evidence="8" key="1">
    <citation type="submission" date="2023-08" db="EMBL/GenBank/DDBJ databases">
        <title>Rhodospirillaceae gen. nov., a novel taxon isolated from the Yangtze River Yuezi River estuary sludge.</title>
        <authorList>
            <person name="Ruan L."/>
        </authorList>
    </citation>
    <scope>NUCLEOTIDE SEQUENCE [LARGE SCALE GENOMIC DNA]</scope>
    <source>
        <strain evidence="8">R-7</strain>
    </source>
</reference>
<dbReference type="Gene3D" id="3.10.20.30">
    <property type="match status" value="1"/>
</dbReference>
<keyword evidence="5" id="KW-0411">Iron-sulfur</keyword>
<dbReference type="EMBL" id="JAUYVI010000002">
    <property type="protein sequence ID" value="MDQ7247144.1"/>
    <property type="molecule type" value="Genomic_DNA"/>
</dbReference>
<dbReference type="PANTHER" id="PTHR44379:SF2">
    <property type="entry name" value="BLR6218 PROTEIN"/>
    <property type="match status" value="1"/>
</dbReference>
<evidence type="ECO:0000256" key="2">
    <source>
        <dbReference type="ARBA" id="ARBA00022723"/>
    </source>
</evidence>
<accession>A0ABU0YHE8</accession>
<dbReference type="InterPro" id="IPR012675">
    <property type="entry name" value="Beta-grasp_dom_sf"/>
</dbReference>
<evidence type="ECO:0000256" key="4">
    <source>
        <dbReference type="ARBA" id="ARBA00023004"/>
    </source>
</evidence>
<name>A0ABU0YHE8_9PROT</name>
<evidence type="ECO:0000313" key="7">
    <source>
        <dbReference type="EMBL" id="MDQ7247144.1"/>
    </source>
</evidence>
<sequence length="151" mass="15952">MITLKVNGQDRQVDVDPATPLLWVLRDTIGLTGTKYGCGIAACGACTVHMDGQPTRSCSVTVGDVGAASITTIEAIESKAAKAVQTAWQKLDVVQCGYCQSGQIMAATALLESNPKPTQEDVEAAMTNICRCATYQRIKTAVNEAARIMEG</sequence>
<dbReference type="Pfam" id="PF00111">
    <property type="entry name" value="Fer2"/>
    <property type="match status" value="1"/>
</dbReference>
<comment type="caution">
    <text evidence="7">The sequence shown here is derived from an EMBL/GenBank/DDBJ whole genome shotgun (WGS) entry which is preliminary data.</text>
</comment>
<dbReference type="InterPro" id="IPR036884">
    <property type="entry name" value="2Fe-2S-bd_dom_sf"/>
</dbReference>
<evidence type="ECO:0000313" key="8">
    <source>
        <dbReference type="Proteomes" id="UP001230156"/>
    </source>
</evidence>
<evidence type="ECO:0000256" key="1">
    <source>
        <dbReference type="ARBA" id="ARBA00022714"/>
    </source>
</evidence>
<proteinExistence type="predicted"/>
<organism evidence="7 8">
    <name type="scientific">Dongia sedimenti</name>
    <dbReference type="NCBI Taxonomy" id="3064282"/>
    <lineage>
        <taxon>Bacteria</taxon>
        <taxon>Pseudomonadati</taxon>
        <taxon>Pseudomonadota</taxon>
        <taxon>Alphaproteobacteria</taxon>
        <taxon>Rhodospirillales</taxon>
        <taxon>Dongiaceae</taxon>
        <taxon>Dongia</taxon>
    </lineage>
</organism>
<evidence type="ECO:0000256" key="3">
    <source>
        <dbReference type="ARBA" id="ARBA00023002"/>
    </source>
</evidence>
<dbReference type="InterPro" id="IPR001041">
    <property type="entry name" value="2Fe-2S_ferredoxin-type"/>
</dbReference>
<keyword evidence="3" id="KW-0560">Oxidoreductase</keyword>
<dbReference type="Pfam" id="PF01799">
    <property type="entry name" value="Fer2_2"/>
    <property type="match status" value="1"/>
</dbReference>
<dbReference type="PROSITE" id="PS00197">
    <property type="entry name" value="2FE2S_FER_1"/>
    <property type="match status" value="1"/>
</dbReference>
<dbReference type="InterPro" id="IPR006058">
    <property type="entry name" value="2Fe2S_fd_BS"/>
</dbReference>
<keyword evidence="2" id="KW-0479">Metal-binding</keyword>